<dbReference type="SUPFAM" id="SSF56801">
    <property type="entry name" value="Acetyl-CoA synthetase-like"/>
    <property type="match status" value="1"/>
</dbReference>
<keyword evidence="2" id="KW-0436">Ligase</keyword>
<dbReference type="GeneTree" id="ENSGT00940000159700"/>
<dbReference type="GO" id="GO:0005886">
    <property type="term" value="C:plasma membrane"/>
    <property type="evidence" value="ECO:0007669"/>
    <property type="project" value="TreeGrafter"/>
</dbReference>
<reference evidence="3" key="3">
    <citation type="submission" date="2025-09" db="UniProtKB">
        <authorList>
            <consortium name="Ensembl"/>
        </authorList>
    </citation>
    <scope>IDENTIFICATION</scope>
</reference>
<keyword evidence="4" id="KW-1185">Reference proteome</keyword>
<dbReference type="GO" id="GO:0005324">
    <property type="term" value="F:long-chain fatty acid transmembrane transporter activity"/>
    <property type="evidence" value="ECO:0007669"/>
    <property type="project" value="TreeGrafter"/>
</dbReference>
<sequence length="95" mass="10771">MAAIIVRPECEFSGKKLFDHVLNDLPGYARPLFIRLQESMEMTGTFKLQKFNLVESGFNPSTICDPLYFLDCSEKSYVPLTDTLYGSILAGERKL</sequence>
<dbReference type="PANTHER" id="PTHR43107:SF10">
    <property type="entry name" value="LONG-CHAIN FATTY ACID TRANSPORT PROTEIN 6"/>
    <property type="match status" value="1"/>
</dbReference>
<dbReference type="STRING" id="62062.ENSHHUP00000020838"/>
<evidence type="ECO:0000313" key="3">
    <source>
        <dbReference type="Ensembl" id="ENSHHUP00000020838.1"/>
    </source>
</evidence>
<protein>
    <recommendedName>
        <fullName evidence="5">AMP-binding enzyme C-terminal domain-containing protein</fullName>
    </recommendedName>
</protein>
<name>A0A4W5KU27_9TELE</name>
<accession>A0A4W5KU27</accession>
<dbReference type="AlphaFoldDB" id="A0A4W5KU27"/>
<dbReference type="GO" id="GO:0005789">
    <property type="term" value="C:endoplasmic reticulum membrane"/>
    <property type="evidence" value="ECO:0007669"/>
    <property type="project" value="TreeGrafter"/>
</dbReference>
<dbReference type="GO" id="GO:0044539">
    <property type="term" value="P:long-chain fatty acid import into cell"/>
    <property type="evidence" value="ECO:0007669"/>
    <property type="project" value="TreeGrafter"/>
</dbReference>
<evidence type="ECO:0000313" key="4">
    <source>
        <dbReference type="Proteomes" id="UP000314982"/>
    </source>
</evidence>
<reference evidence="3" key="2">
    <citation type="submission" date="2025-08" db="UniProtKB">
        <authorList>
            <consortium name="Ensembl"/>
        </authorList>
    </citation>
    <scope>IDENTIFICATION</scope>
</reference>
<organism evidence="3 4">
    <name type="scientific">Hucho hucho</name>
    <name type="common">huchen</name>
    <dbReference type="NCBI Taxonomy" id="62062"/>
    <lineage>
        <taxon>Eukaryota</taxon>
        <taxon>Metazoa</taxon>
        <taxon>Chordata</taxon>
        <taxon>Craniata</taxon>
        <taxon>Vertebrata</taxon>
        <taxon>Euteleostomi</taxon>
        <taxon>Actinopterygii</taxon>
        <taxon>Neopterygii</taxon>
        <taxon>Teleostei</taxon>
        <taxon>Protacanthopterygii</taxon>
        <taxon>Salmoniformes</taxon>
        <taxon>Salmonidae</taxon>
        <taxon>Salmoninae</taxon>
        <taxon>Hucho</taxon>
    </lineage>
</organism>
<comment type="similarity">
    <text evidence="1">Belongs to the ATP-dependent AMP-binding enzyme family.</text>
</comment>
<dbReference type="GO" id="GO:0004467">
    <property type="term" value="F:long-chain fatty acid-CoA ligase activity"/>
    <property type="evidence" value="ECO:0007669"/>
    <property type="project" value="TreeGrafter"/>
</dbReference>
<evidence type="ECO:0008006" key="5">
    <source>
        <dbReference type="Google" id="ProtNLM"/>
    </source>
</evidence>
<evidence type="ECO:0000256" key="2">
    <source>
        <dbReference type="ARBA" id="ARBA00022598"/>
    </source>
</evidence>
<dbReference type="Ensembl" id="ENSHHUT00000021611.1">
    <property type="protein sequence ID" value="ENSHHUP00000020838.1"/>
    <property type="gene ID" value="ENSHHUG00000013061.1"/>
</dbReference>
<reference evidence="4" key="1">
    <citation type="submission" date="2018-06" db="EMBL/GenBank/DDBJ databases">
        <title>Genome assembly of Danube salmon.</title>
        <authorList>
            <person name="Macqueen D.J."/>
            <person name="Gundappa M.K."/>
        </authorList>
    </citation>
    <scope>NUCLEOTIDE SEQUENCE [LARGE SCALE GENOMIC DNA]</scope>
</reference>
<dbReference type="Proteomes" id="UP000314982">
    <property type="component" value="Unassembled WGS sequence"/>
</dbReference>
<proteinExistence type="inferred from homology"/>
<evidence type="ECO:0000256" key="1">
    <source>
        <dbReference type="ARBA" id="ARBA00006432"/>
    </source>
</evidence>
<dbReference type="PANTHER" id="PTHR43107">
    <property type="entry name" value="LONG-CHAIN FATTY ACID TRANSPORT PROTEIN"/>
    <property type="match status" value="1"/>
</dbReference>